<dbReference type="EC" id="5.5.1.2" evidence="3"/>
<dbReference type="CDD" id="cd01597">
    <property type="entry name" value="pCLME"/>
    <property type="match status" value="1"/>
</dbReference>
<dbReference type="EMBL" id="JACDQQ010002144">
    <property type="protein sequence ID" value="MBA0087711.1"/>
    <property type="molecule type" value="Genomic_DNA"/>
</dbReference>
<dbReference type="PROSITE" id="PS00163">
    <property type="entry name" value="FUMARATE_LYASES"/>
    <property type="match status" value="1"/>
</dbReference>
<evidence type="ECO:0000313" key="4">
    <source>
        <dbReference type="Proteomes" id="UP000567293"/>
    </source>
</evidence>
<reference evidence="3" key="1">
    <citation type="submission" date="2020-06" db="EMBL/GenBank/DDBJ databases">
        <title>Legume-microbial interactions unlock mineral nutrients during tropical forest succession.</title>
        <authorList>
            <person name="Epihov D.Z."/>
        </authorList>
    </citation>
    <scope>NUCLEOTIDE SEQUENCE [LARGE SCALE GENOMIC DNA]</scope>
    <source>
        <strain evidence="3">Pan2503</strain>
    </source>
</reference>
<keyword evidence="3" id="KW-0413">Isomerase</keyword>
<dbReference type="PANTHER" id="PTHR43172">
    <property type="entry name" value="ADENYLOSUCCINATE LYASE"/>
    <property type="match status" value="1"/>
</dbReference>
<dbReference type="InterPro" id="IPR000362">
    <property type="entry name" value="Fumarate_lyase_fam"/>
</dbReference>
<keyword evidence="4" id="KW-1185">Reference proteome</keyword>
<accession>A0A7V8NUQ0</accession>
<feature type="domain" description="Adenylosuccinate lyase C-terminal" evidence="2">
    <location>
        <begin position="361"/>
        <end position="440"/>
    </location>
</feature>
<dbReference type="InterPro" id="IPR020557">
    <property type="entry name" value="Fumarate_lyase_CS"/>
</dbReference>
<comment type="similarity">
    <text evidence="1">Belongs to the class-II fumarase/aspartase family.</text>
</comment>
<dbReference type="Pfam" id="PF10397">
    <property type="entry name" value="ADSL_C"/>
    <property type="match status" value="1"/>
</dbReference>
<evidence type="ECO:0000259" key="2">
    <source>
        <dbReference type="SMART" id="SM00998"/>
    </source>
</evidence>
<dbReference type="Gene3D" id="1.10.40.30">
    <property type="entry name" value="Fumarase/aspartase (C-terminal domain)"/>
    <property type="match status" value="1"/>
</dbReference>
<dbReference type="InterPro" id="IPR022761">
    <property type="entry name" value="Fumarate_lyase_N"/>
</dbReference>
<evidence type="ECO:0000256" key="1">
    <source>
        <dbReference type="ARBA" id="ARBA00034772"/>
    </source>
</evidence>
<protein>
    <submittedName>
        <fullName evidence="3">3-carboxy-cis,cis-muconate cycloisomerase</fullName>
        <ecNumber evidence="3">5.5.1.2</ecNumber>
    </submittedName>
</protein>
<name>A0A7V8NUQ0_9BACT</name>
<sequence>MNLLDSLFRSAAVDAAFSDRATLQGMLDFEAALARAESRAGVMPAEAAAAIAAQCKAELFDHAALAQGAARAGNLAIPLVKQLTTLVAAENKEAARFVHWGATSQDAVDTGRVLQLRKALELLAGDLNGLVESLATLAEQHRATLIAGRTWMQHALPTTLGVKIAAWLDALLRHRQRLEETGNRCLVLQFGGAVGTLAALGSSGPEVAKALAAELMLGLPRLAWHSNRDRITEIGATLGLLAGTVGKIARDLALHMQTEVAEIFEPAEEGRGGSSTMPHKRNPVSCAVMLGAALRVPALVAGLLAAMMQEDERSLGGWHAEWEALPEVVQLTAGALHHLATIVPKLEIDVERMKKNLDLTDGLIYAEAVSMALAEKMTRAEAHEIVQSACVRVVRERRNLRDALSADPRITGLLSAAELDRLFDPRKYLGAAEEYVRGVVAASRSALSERSA</sequence>
<dbReference type="InterPro" id="IPR008948">
    <property type="entry name" value="L-Aspartase-like"/>
</dbReference>
<dbReference type="NCBIfam" id="NF006554">
    <property type="entry name" value="PRK09053.1"/>
    <property type="match status" value="1"/>
</dbReference>
<dbReference type="FunFam" id="1.20.200.10:FF:000014">
    <property type="entry name" value="3-carboxy-cis,cis-muconate cycloisomerase"/>
    <property type="match status" value="1"/>
</dbReference>
<dbReference type="GO" id="GO:0019619">
    <property type="term" value="P:3,4-dihydroxybenzoate catabolic process"/>
    <property type="evidence" value="ECO:0007669"/>
    <property type="project" value="InterPro"/>
</dbReference>
<comment type="caution">
    <text evidence="3">The sequence shown here is derived from an EMBL/GenBank/DDBJ whole genome shotgun (WGS) entry which is preliminary data.</text>
</comment>
<dbReference type="PRINTS" id="PR00149">
    <property type="entry name" value="FUMRATELYASE"/>
</dbReference>
<dbReference type="NCBIfam" id="TIGR02426">
    <property type="entry name" value="protocat_pcaB"/>
    <property type="match status" value="1"/>
</dbReference>
<dbReference type="Pfam" id="PF00206">
    <property type="entry name" value="Lyase_1"/>
    <property type="match status" value="1"/>
</dbReference>
<dbReference type="GO" id="GO:0047472">
    <property type="term" value="F:3-carboxy-cis,cis-muconate cycloisomerase activity"/>
    <property type="evidence" value="ECO:0007669"/>
    <property type="project" value="UniProtKB-EC"/>
</dbReference>
<proteinExistence type="inferred from homology"/>
<dbReference type="SMART" id="SM00998">
    <property type="entry name" value="ADSL_C"/>
    <property type="match status" value="1"/>
</dbReference>
<dbReference type="GO" id="GO:0016829">
    <property type="term" value="F:lyase activity"/>
    <property type="evidence" value="ECO:0007669"/>
    <property type="project" value="UniProtKB-ARBA"/>
</dbReference>
<dbReference type="PANTHER" id="PTHR43172:SF2">
    <property type="entry name" value="ADENYLOSUCCINATE LYASE C-TERMINAL DOMAIN-CONTAINING PROTEIN"/>
    <property type="match status" value="1"/>
</dbReference>
<dbReference type="InterPro" id="IPR012789">
    <property type="entry name" value="Protocat_PcaB-like"/>
</dbReference>
<dbReference type="InterPro" id="IPR019468">
    <property type="entry name" value="AdenyloSucc_lyase_C"/>
</dbReference>
<dbReference type="Proteomes" id="UP000567293">
    <property type="component" value="Unassembled WGS sequence"/>
</dbReference>
<dbReference type="Gene3D" id="1.20.200.10">
    <property type="entry name" value="Fumarase/aspartase (Central domain)"/>
    <property type="match status" value="1"/>
</dbReference>
<dbReference type="AlphaFoldDB" id="A0A7V8NUQ0"/>
<dbReference type="SUPFAM" id="SSF48557">
    <property type="entry name" value="L-aspartase-like"/>
    <property type="match status" value="1"/>
</dbReference>
<evidence type="ECO:0000313" key="3">
    <source>
        <dbReference type="EMBL" id="MBA0087711.1"/>
    </source>
</evidence>
<dbReference type="FunFam" id="1.10.40.30:FF:000007">
    <property type="entry name" value="Adenylosuccinate lyase"/>
    <property type="match status" value="1"/>
</dbReference>
<organism evidence="3 4">
    <name type="scientific">Candidatus Acidiferrum panamense</name>
    <dbReference type="NCBI Taxonomy" id="2741543"/>
    <lineage>
        <taxon>Bacteria</taxon>
        <taxon>Pseudomonadati</taxon>
        <taxon>Acidobacteriota</taxon>
        <taxon>Terriglobia</taxon>
        <taxon>Candidatus Acidiferrales</taxon>
        <taxon>Candidatus Acidiferrum</taxon>
    </lineage>
</organism>
<gene>
    <name evidence="3" type="ORF">HRJ53_22225</name>
</gene>
<dbReference type="PRINTS" id="PR00145">
    <property type="entry name" value="ARGSUCLYASE"/>
</dbReference>